<dbReference type="PROSITE" id="PS51203">
    <property type="entry name" value="CS"/>
    <property type="match status" value="1"/>
</dbReference>
<dbReference type="CDD" id="cd00298">
    <property type="entry name" value="ACD_sHsps_p23-like"/>
    <property type="match status" value="1"/>
</dbReference>
<keyword evidence="3" id="KW-0175">Coiled coil</keyword>
<reference evidence="6 7" key="1">
    <citation type="journal article" date="2022" name="Microbiol. Resour. Announc.">
        <title>Complete Genome Sequence of the Hyperthermophilic and Acidophilic Archaeon Saccharolobus caldissimus Strain HS-3T.</title>
        <authorList>
            <person name="Sakai H.D."/>
            <person name="Kurosawa N."/>
        </authorList>
    </citation>
    <scope>NUCLEOTIDE SEQUENCE [LARGE SCALE GENOMIC DNA]</scope>
    <source>
        <strain evidence="6 7">JCM32116</strain>
    </source>
</reference>
<dbReference type="SUPFAM" id="SSF49764">
    <property type="entry name" value="HSP20-like chaperones"/>
    <property type="match status" value="1"/>
</dbReference>
<accession>A0AAQ4CPR4</accession>
<evidence type="ECO:0000256" key="2">
    <source>
        <dbReference type="RuleBase" id="RU003616"/>
    </source>
</evidence>
<dbReference type="KEGG" id="scas:SACC_08120"/>
<dbReference type="AlphaFoldDB" id="A0AAQ4CPR4"/>
<dbReference type="Proteomes" id="UP001319921">
    <property type="component" value="Chromosome"/>
</dbReference>
<evidence type="ECO:0008006" key="8">
    <source>
        <dbReference type="Google" id="ProtNLM"/>
    </source>
</evidence>
<dbReference type="InterPro" id="IPR002068">
    <property type="entry name" value="A-crystallin/Hsp20_dom"/>
</dbReference>
<dbReference type="EMBL" id="AP025226">
    <property type="protein sequence ID" value="BDB97795.1"/>
    <property type="molecule type" value="Genomic_DNA"/>
</dbReference>
<feature type="coiled-coil region" evidence="3">
    <location>
        <begin position="12"/>
        <end position="39"/>
    </location>
</feature>
<proteinExistence type="inferred from homology"/>
<protein>
    <recommendedName>
        <fullName evidence="8">ArsA HSP20-like domain-containing protein</fullName>
    </recommendedName>
</protein>
<organism evidence="6 7">
    <name type="scientific">Saccharolobus caldissimus</name>
    <dbReference type="NCBI Taxonomy" id="1702097"/>
    <lineage>
        <taxon>Archaea</taxon>
        <taxon>Thermoproteota</taxon>
        <taxon>Thermoprotei</taxon>
        <taxon>Sulfolobales</taxon>
        <taxon>Sulfolobaceae</taxon>
        <taxon>Saccharolobus</taxon>
    </lineage>
</organism>
<sequence>MPAYKDLYDLIKSVIEKEISRVEREFERLEKEIEEETKGIYSPLYSFYESEDSYYYLIDVPNIDMSTVYVKVEKHNLRIRCKDKANREYVLNLRLPEDADENSLKVTRAKWLLRISVKRKSV</sequence>
<evidence type="ECO:0000313" key="6">
    <source>
        <dbReference type="EMBL" id="BDB97795.1"/>
    </source>
</evidence>
<name>A0AAQ4CPR4_9CREN</name>
<evidence type="ECO:0000259" key="5">
    <source>
        <dbReference type="PROSITE" id="PS51203"/>
    </source>
</evidence>
<dbReference type="InterPro" id="IPR007052">
    <property type="entry name" value="CS_dom"/>
</dbReference>
<gene>
    <name evidence="6" type="ORF">SACC_08120</name>
</gene>
<evidence type="ECO:0000256" key="3">
    <source>
        <dbReference type="SAM" id="Coils"/>
    </source>
</evidence>
<keyword evidence="7" id="KW-1185">Reference proteome</keyword>
<evidence type="ECO:0000256" key="1">
    <source>
        <dbReference type="PROSITE-ProRule" id="PRU00285"/>
    </source>
</evidence>
<feature type="domain" description="SHSP" evidence="4">
    <location>
        <begin position="35"/>
        <end position="122"/>
    </location>
</feature>
<dbReference type="RefSeq" id="WP_229571763.1">
    <property type="nucleotide sequence ID" value="NZ_AP025226.1"/>
</dbReference>
<dbReference type="GeneID" id="68865550"/>
<evidence type="ECO:0000313" key="7">
    <source>
        <dbReference type="Proteomes" id="UP001319921"/>
    </source>
</evidence>
<dbReference type="InterPro" id="IPR008978">
    <property type="entry name" value="HSP20-like_chaperone"/>
</dbReference>
<dbReference type="PROSITE" id="PS01031">
    <property type="entry name" value="SHSP"/>
    <property type="match status" value="1"/>
</dbReference>
<comment type="similarity">
    <text evidence="1 2">Belongs to the small heat shock protein (HSP20) family.</text>
</comment>
<dbReference type="Gene3D" id="2.60.40.790">
    <property type="match status" value="1"/>
</dbReference>
<feature type="domain" description="CS" evidence="5">
    <location>
        <begin position="40"/>
        <end position="122"/>
    </location>
</feature>
<dbReference type="Pfam" id="PF00011">
    <property type="entry name" value="HSP20"/>
    <property type="match status" value="1"/>
</dbReference>
<evidence type="ECO:0000259" key="4">
    <source>
        <dbReference type="PROSITE" id="PS01031"/>
    </source>
</evidence>